<comment type="caution">
    <text evidence="6">The sequence shown here is derived from an EMBL/GenBank/DDBJ whole genome shotgun (WGS) entry which is preliminary data.</text>
</comment>
<dbReference type="PANTHER" id="PTHR42788">
    <property type="entry name" value="TAURINE IMPORT ATP-BINDING PROTEIN-RELATED"/>
    <property type="match status" value="1"/>
</dbReference>
<evidence type="ECO:0000256" key="4">
    <source>
        <dbReference type="ARBA" id="ARBA00066388"/>
    </source>
</evidence>
<dbReference type="OrthoDB" id="9784450at2"/>
<proteinExistence type="predicted"/>
<dbReference type="EC" id="7.6.2.9" evidence="4"/>
<dbReference type="EMBL" id="QUMS01000003">
    <property type="protein sequence ID" value="REG07192.1"/>
    <property type="molecule type" value="Genomic_DNA"/>
</dbReference>
<evidence type="ECO:0000313" key="6">
    <source>
        <dbReference type="EMBL" id="REG07192.1"/>
    </source>
</evidence>
<evidence type="ECO:0000259" key="5">
    <source>
        <dbReference type="PROSITE" id="PS50893"/>
    </source>
</evidence>
<evidence type="ECO:0000313" key="7">
    <source>
        <dbReference type="Proteomes" id="UP000256388"/>
    </source>
</evidence>
<dbReference type="Proteomes" id="UP000256388">
    <property type="component" value="Unassembled WGS sequence"/>
</dbReference>
<accession>A0A347ZW15</accession>
<dbReference type="InterPro" id="IPR017871">
    <property type="entry name" value="ABC_transporter-like_CS"/>
</dbReference>
<dbReference type="RefSeq" id="WP_116225779.1">
    <property type="nucleotide sequence ID" value="NZ_AP018437.1"/>
</dbReference>
<dbReference type="PANTHER" id="PTHR42788:SF13">
    <property type="entry name" value="ALIPHATIC SULFONATES IMPORT ATP-BINDING PROTEIN SSUB"/>
    <property type="match status" value="1"/>
</dbReference>
<dbReference type="InterPro" id="IPR027417">
    <property type="entry name" value="P-loop_NTPase"/>
</dbReference>
<dbReference type="GO" id="GO:0005524">
    <property type="term" value="F:ATP binding"/>
    <property type="evidence" value="ECO:0007669"/>
    <property type="project" value="UniProtKB-KW"/>
</dbReference>
<name>A0A347ZW15_9CHLR</name>
<dbReference type="Gene3D" id="3.40.50.300">
    <property type="entry name" value="P-loop containing nucleotide triphosphate hydrolases"/>
    <property type="match status" value="1"/>
</dbReference>
<evidence type="ECO:0000256" key="1">
    <source>
        <dbReference type="ARBA" id="ARBA00022448"/>
    </source>
</evidence>
<gene>
    <name evidence="6" type="ORF">DFR64_2396</name>
</gene>
<evidence type="ECO:0000256" key="3">
    <source>
        <dbReference type="ARBA" id="ARBA00022840"/>
    </source>
</evidence>
<dbReference type="CDD" id="cd03293">
    <property type="entry name" value="ABC_NrtD_SsuB_transporters"/>
    <property type="match status" value="1"/>
</dbReference>
<organism evidence="6 7">
    <name type="scientific">Pelolinea submarina</name>
    <dbReference type="NCBI Taxonomy" id="913107"/>
    <lineage>
        <taxon>Bacteria</taxon>
        <taxon>Bacillati</taxon>
        <taxon>Chloroflexota</taxon>
        <taxon>Anaerolineae</taxon>
        <taxon>Anaerolineales</taxon>
        <taxon>Anaerolineaceae</taxon>
        <taxon>Pelolinea</taxon>
    </lineage>
</organism>
<feature type="domain" description="ABC transporter" evidence="5">
    <location>
        <begin position="5"/>
        <end position="236"/>
    </location>
</feature>
<protein>
    <recommendedName>
        <fullName evidence="4">ABC-type quaternary amine transporter</fullName>
        <ecNumber evidence="4">7.6.2.9</ecNumber>
    </recommendedName>
</protein>
<reference evidence="6 7" key="1">
    <citation type="submission" date="2018-08" db="EMBL/GenBank/DDBJ databases">
        <title>Genomic Encyclopedia of Type Strains, Phase IV (KMG-IV): sequencing the most valuable type-strain genomes for metagenomic binning, comparative biology and taxonomic classification.</title>
        <authorList>
            <person name="Goeker M."/>
        </authorList>
    </citation>
    <scope>NUCLEOTIDE SEQUENCE [LARGE SCALE GENOMIC DNA]</scope>
    <source>
        <strain evidence="6 7">DSM 23923</strain>
    </source>
</reference>
<dbReference type="Pfam" id="PF00005">
    <property type="entry name" value="ABC_tran"/>
    <property type="match status" value="1"/>
</dbReference>
<evidence type="ECO:0000256" key="2">
    <source>
        <dbReference type="ARBA" id="ARBA00022741"/>
    </source>
</evidence>
<dbReference type="SMART" id="SM00382">
    <property type="entry name" value="AAA"/>
    <property type="match status" value="1"/>
</dbReference>
<keyword evidence="2" id="KW-0547">Nucleotide-binding</keyword>
<keyword evidence="7" id="KW-1185">Reference proteome</keyword>
<keyword evidence="3 6" id="KW-0067">ATP-binding</keyword>
<dbReference type="InterPro" id="IPR003593">
    <property type="entry name" value="AAA+_ATPase"/>
</dbReference>
<dbReference type="AlphaFoldDB" id="A0A347ZW15"/>
<sequence length="256" mass="29078">MDPIIQIQDLYKTFTENDKELVALDHINLDIPRNQFTVLIGPSGCGKTTLLNTIAGFEKATSGKILLDGKPILKPAPDRGYVFQDYALFPWLTVLGNITFGLTHNGWEKKGAEEKAREYIDLVHLQGFEEAYPHTLSGGMKQRVAIARALAYNPEVLLMDEPFGALDAQTRKHMQRELVKILEKEQKTVVFVTHSVIEAVFLADLVIVMTARPGKVKGMVKIDLPRKRSYVEDHYLHYREQILELLEEEVEKGFED</sequence>
<dbReference type="InterPro" id="IPR003439">
    <property type="entry name" value="ABC_transporter-like_ATP-bd"/>
</dbReference>
<dbReference type="PROSITE" id="PS00211">
    <property type="entry name" value="ABC_TRANSPORTER_1"/>
    <property type="match status" value="1"/>
</dbReference>
<dbReference type="FunFam" id="3.40.50.300:FF:000425">
    <property type="entry name" value="Probable ABC transporter, ATP-binding subunit"/>
    <property type="match status" value="1"/>
</dbReference>
<dbReference type="InterPro" id="IPR050166">
    <property type="entry name" value="ABC_transporter_ATP-bind"/>
</dbReference>
<dbReference type="SUPFAM" id="SSF52540">
    <property type="entry name" value="P-loop containing nucleoside triphosphate hydrolases"/>
    <property type="match status" value="1"/>
</dbReference>
<dbReference type="PROSITE" id="PS50893">
    <property type="entry name" value="ABC_TRANSPORTER_2"/>
    <property type="match status" value="1"/>
</dbReference>
<keyword evidence="1" id="KW-0813">Transport</keyword>
<dbReference type="GO" id="GO:0015418">
    <property type="term" value="F:ABC-type quaternary ammonium compound transporting activity"/>
    <property type="evidence" value="ECO:0007669"/>
    <property type="project" value="UniProtKB-EC"/>
</dbReference>
<dbReference type="GO" id="GO:0016887">
    <property type="term" value="F:ATP hydrolysis activity"/>
    <property type="evidence" value="ECO:0007669"/>
    <property type="project" value="InterPro"/>
</dbReference>